<dbReference type="Gene3D" id="2.70.98.10">
    <property type="match status" value="1"/>
</dbReference>
<keyword evidence="5" id="KW-1185">Reference proteome</keyword>
<comment type="caution">
    <text evidence="4">The sequence shown here is derived from an EMBL/GenBank/DDBJ whole genome shotgun (WGS) entry which is preliminary data.</text>
</comment>
<evidence type="ECO:0000256" key="3">
    <source>
        <dbReference type="ARBA" id="ARBA00023277"/>
    </source>
</evidence>
<dbReference type="GO" id="GO:0016853">
    <property type="term" value="F:isomerase activity"/>
    <property type="evidence" value="ECO:0007669"/>
    <property type="project" value="UniProtKB-KW"/>
</dbReference>
<sequence>MTRTPFGITRAGIHVERITLHNAAIRASVLTYGATLQSLYLSGLDRSLTLGSQDLAGYESGAFGYFGTIVGPVANRIGGATTLFRGRRLDFEANDAGVNHLHGGSTGLGGKVWQVAAATDTRLLLTCTAADGEGGLPGNRRFEAEYTLGDGPELTLSLRARSDTATLVNLCNHSYWNLSDNPTFDGHTLQVAARAYLPTDATALPTGEIRPVDGTPLDFRALRVLKPADVFDTNLCLAEARRPLTPAATLTAPDGLAMTLETTEPGLQLYDARHMPVLGAEGLDGRPCGPRCGIALEAQGWPDAPNRPGFPSVELEAGETSDQVTRFHFSHP</sequence>
<evidence type="ECO:0000313" key="4">
    <source>
        <dbReference type="EMBL" id="MFD0978128.1"/>
    </source>
</evidence>
<dbReference type="Proteomes" id="UP001597108">
    <property type="component" value="Unassembled WGS sequence"/>
</dbReference>
<keyword evidence="3" id="KW-0119">Carbohydrate metabolism</keyword>
<comment type="similarity">
    <text evidence="1">Belongs to the aldose epimerase family.</text>
</comment>
<keyword evidence="2 4" id="KW-0413">Isomerase</keyword>
<dbReference type="RefSeq" id="WP_386071832.1">
    <property type="nucleotide sequence ID" value="NZ_JBHTJT010000002.1"/>
</dbReference>
<dbReference type="SUPFAM" id="SSF74650">
    <property type="entry name" value="Galactose mutarotase-like"/>
    <property type="match status" value="1"/>
</dbReference>
<dbReference type="InterPro" id="IPR011013">
    <property type="entry name" value="Gal_mutarotase_sf_dom"/>
</dbReference>
<accession>A0ABW3IJ62</accession>
<dbReference type="InterPro" id="IPR008183">
    <property type="entry name" value="Aldose_1/G6P_1-epimerase"/>
</dbReference>
<dbReference type="EC" id="5.1.3.-" evidence="4"/>
<proteinExistence type="inferred from homology"/>
<dbReference type="PANTHER" id="PTHR10091">
    <property type="entry name" value="ALDOSE-1-EPIMERASE"/>
    <property type="match status" value="1"/>
</dbReference>
<dbReference type="PANTHER" id="PTHR10091:SF49">
    <property type="entry name" value="ALDOSE 1-EPIMERASE"/>
    <property type="match status" value="1"/>
</dbReference>
<name>A0ABW3IJ62_9RHOB</name>
<gene>
    <name evidence="4" type="ORF">ACFQ2S_00525</name>
</gene>
<evidence type="ECO:0000256" key="1">
    <source>
        <dbReference type="ARBA" id="ARBA00006206"/>
    </source>
</evidence>
<evidence type="ECO:0000313" key="5">
    <source>
        <dbReference type="Proteomes" id="UP001597108"/>
    </source>
</evidence>
<dbReference type="InterPro" id="IPR014718">
    <property type="entry name" value="GH-type_carb-bd"/>
</dbReference>
<evidence type="ECO:0000256" key="2">
    <source>
        <dbReference type="ARBA" id="ARBA00023235"/>
    </source>
</evidence>
<dbReference type="Pfam" id="PF01263">
    <property type="entry name" value="Aldose_epim"/>
    <property type="match status" value="1"/>
</dbReference>
<dbReference type="CDD" id="cd09019">
    <property type="entry name" value="galactose_mutarotase_like"/>
    <property type="match status" value="1"/>
</dbReference>
<protein>
    <submittedName>
        <fullName evidence="4">Aldose epimerase family protein</fullName>
        <ecNumber evidence="4">5.1.3.-</ecNumber>
    </submittedName>
</protein>
<dbReference type="InterPro" id="IPR047215">
    <property type="entry name" value="Galactose_mutarotase-like"/>
</dbReference>
<dbReference type="EMBL" id="JBHTJT010000002">
    <property type="protein sequence ID" value="MFD0978128.1"/>
    <property type="molecule type" value="Genomic_DNA"/>
</dbReference>
<organism evidence="4 5">
    <name type="scientific">Tropicimonas aquimaris</name>
    <dbReference type="NCBI Taxonomy" id="914152"/>
    <lineage>
        <taxon>Bacteria</taxon>
        <taxon>Pseudomonadati</taxon>
        <taxon>Pseudomonadota</taxon>
        <taxon>Alphaproteobacteria</taxon>
        <taxon>Rhodobacterales</taxon>
        <taxon>Roseobacteraceae</taxon>
        <taxon>Tropicimonas</taxon>
    </lineage>
</organism>
<reference evidence="5" key="1">
    <citation type="journal article" date="2019" name="Int. J. Syst. Evol. Microbiol.">
        <title>The Global Catalogue of Microorganisms (GCM) 10K type strain sequencing project: providing services to taxonomists for standard genome sequencing and annotation.</title>
        <authorList>
            <consortium name="The Broad Institute Genomics Platform"/>
            <consortium name="The Broad Institute Genome Sequencing Center for Infectious Disease"/>
            <person name="Wu L."/>
            <person name="Ma J."/>
        </authorList>
    </citation>
    <scope>NUCLEOTIDE SEQUENCE [LARGE SCALE GENOMIC DNA]</scope>
    <source>
        <strain evidence="5">CCUG 60524</strain>
    </source>
</reference>